<dbReference type="Gene3D" id="1.10.357.150">
    <property type="match status" value="1"/>
</dbReference>
<evidence type="ECO:0000256" key="1">
    <source>
        <dbReference type="SAM" id="Coils"/>
    </source>
</evidence>
<dbReference type="Proteomes" id="UP000053617">
    <property type="component" value="Unassembled WGS sequence"/>
</dbReference>
<dbReference type="InterPro" id="IPR055148">
    <property type="entry name" value="ZW10_C_2"/>
</dbReference>
<proteinExistence type="predicted"/>
<organism evidence="4 5">
    <name type="scientific">Rhinocladiella mackenziei CBS 650.93</name>
    <dbReference type="NCBI Taxonomy" id="1442369"/>
    <lineage>
        <taxon>Eukaryota</taxon>
        <taxon>Fungi</taxon>
        <taxon>Dikarya</taxon>
        <taxon>Ascomycota</taxon>
        <taxon>Pezizomycotina</taxon>
        <taxon>Eurotiomycetes</taxon>
        <taxon>Chaetothyriomycetidae</taxon>
        <taxon>Chaetothyriales</taxon>
        <taxon>Herpotrichiellaceae</taxon>
        <taxon>Rhinocladiella</taxon>
    </lineage>
</organism>
<feature type="compositionally biased region" description="Basic and acidic residues" evidence="2">
    <location>
        <begin position="501"/>
        <end position="514"/>
    </location>
</feature>
<evidence type="ECO:0000313" key="5">
    <source>
        <dbReference type="Proteomes" id="UP000053617"/>
    </source>
</evidence>
<dbReference type="Pfam" id="PF22766">
    <property type="entry name" value="ZW10_C2"/>
    <property type="match status" value="1"/>
</dbReference>
<feature type="region of interest" description="Disordered" evidence="2">
    <location>
        <begin position="410"/>
        <end position="523"/>
    </location>
</feature>
<dbReference type="PANTHER" id="PTHR12205">
    <property type="entry name" value="CENTROMERE/KINETOCHORE PROTEIN ZW10"/>
    <property type="match status" value="1"/>
</dbReference>
<feature type="coiled-coil region" evidence="1">
    <location>
        <begin position="96"/>
        <end position="130"/>
    </location>
</feature>
<feature type="domain" description="ZW10 C-terminal helical" evidence="3">
    <location>
        <begin position="679"/>
        <end position="827"/>
    </location>
</feature>
<feature type="compositionally biased region" description="Acidic residues" evidence="2">
    <location>
        <begin position="415"/>
        <end position="433"/>
    </location>
</feature>
<dbReference type="HOGENOM" id="CLU_006571_0_0_1"/>
<evidence type="ECO:0000256" key="2">
    <source>
        <dbReference type="SAM" id="MobiDB-lite"/>
    </source>
</evidence>
<feature type="compositionally biased region" description="Acidic residues" evidence="2">
    <location>
        <begin position="449"/>
        <end position="466"/>
    </location>
</feature>
<evidence type="ECO:0000313" key="4">
    <source>
        <dbReference type="EMBL" id="KIX00403.1"/>
    </source>
</evidence>
<dbReference type="GO" id="GO:1990423">
    <property type="term" value="C:RZZ complex"/>
    <property type="evidence" value="ECO:0007669"/>
    <property type="project" value="TreeGrafter"/>
</dbReference>
<dbReference type="GO" id="GO:0006888">
    <property type="term" value="P:endoplasmic reticulum to Golgi vesicle-mediated transport"/>
    <property type="evidence" value="ECO:0007669"/>
    <property type="project" value="TreeGrafter"/>
</dbReference>
<gene>
    <name evidence="4" type="ORF">Z518_10542</name>
</gene>
<dbReference type="EMBL" id="KN847483">
    <property type="protein sequence ID" value="KIX00403.1"/>
    <property type="molecule type" value="Genomic_DNA"/>
</dbReference>
<name>A0A0D2GPY8_9EURO</name>
<evidence type="ECO:0000259" key="3">
    <source>
        <dbReference type="Pfam" id="PF22766"/>
    </source>
</evidence>
<dbReference type="VEuPathDB" id="FungiDB:Z518_10542"/>
<dbReference type="OrthoDB" id="534815at2759"/>
<dbReference type="RefSeq" id="XP_013267539.1">
    <property type="nucleotide sequence ID" value="XM_013412085.1"/>
</dbReference>
<accession>A0A0D2GPY8</accession>
<dbReference type="GO" id="GO:0005737">
    <property type="term" value="C:cytoplasm"/>
    <property type="evidence" value="ECO:0007669"/>
    <property type="project" value="GOC"/>
</dbReference>
<protein>
    <recommendedName>
        <fullName evidence="3">ZW10 C-terminal helical domain-containing protein</fullName>
    </recommendedName>
</protein>
<dbReference type="InterPro" id="IPR046362">
    <property type="entry name" value="Zw10/DSL1_C_sf"/>
</dbReference>
<dbReference type="AlphaFoldDB" id="A0A0D2GPY8"/>
<dbReference type="PANTHER" id="PTHR12205:SF0">
    <property type="entry name" value="CENTROMERE_KINETOCHORE PROTEIN ZW10 HOMOLOG"/>
    <property type="match status" value="1"/>
</dbReference>
<keyword evidence="5" id="KW-1185">Reference proteome</keyword>
<sequence length="835" mass="93641">MLDESEASVSLCDAIVNSTFPQSEDLLTSELSSKTIPLLLNQISAIRSELRDEIKATSKDDVGDVDQWILQARKVQENIARCKLESKRIVEDYQHVRALRDEATDYQHKVDLLEIEIEFTETLRRELQNVAQIAKSLREVEECLLQDDPCRAASKLQNLEGNITGMLRSRASTLGRDLKDELRLRTRVQLEAKLNAQIHIGGGPQQCSIEALPSETDATSMNSDAILRALDHLGDSQESIEALTDKLKTFVLQPLRRSARFKLARYKLGRHDMSVQLDLNGPSMQLVLDFVLDFIKFLHSSLSETIQKAAAKHVLPDLMALLATDWLNPGLPTELTELDRLDEMQQQVNRILDRLKPLKWEGQAQLQGWMDEIHRAWLNQRKAATLDAVRTAFASSKGTLRQVERVERQMVPAATEEESQAEDDTIDWDAGWDDDNKDKATTAETTKPDDDEDASGWGFDDDDDENQEKKGEENGHPTQTDGDDNDAGDAWGWGDGDESPEETKSEPTSKDHSRQVNGANKPKKVEKVVTLSEFYSISEIPDRLVEIIGRDISDAQIIQETQHKSLDSSTASRGLLTLPTLALAMFRATAPSYYGASASLTDIHRYNDSLYIADRLRDMSVPSGMPNIEADIKSMEKFARLAYSKEMETQRIIIWDLLEGAQGFTSCTQFPYSQEIENAVSAVVDRIRALHTEWKPILSTSALMQSIGSLVTMVTAKVISSIEEMDDISEPESQRLASLCQQIASLEDLFLSTPPSGEEPVPMTAVYVTNWLKFQYLINILESSLVDIKYLWTEGELSLEFSADEVVELIKALFAESAHRRNAIAAIKGQRASRQ</sequence>
<reference evidence="4 5" key="1">
    <citation type="submission" date="2015-01" db="EMBL/GenBank/DDBJ databases">
        <title>The Genome Sequence of Rhinocladiella mackenzie CBS 650.93.</title>
        <authorList>
            <consortium name="The Broad Institute Genomics Platform"/>
            <person name="Cuomo C."/>
            <person name="de Hoog S."/>
            <person name="Gorbushina A."/>
            <person name="Stielow B."/>
            <person name="Teixiera M."/>
            <person name="Abouelleil A."/>
            <person name="Chapman S.B."/>
            <person name="Priest M."/>
            <person name="Young S.K."/>
            <person name="Wortman J."/>
            <person name="Nusbaum C."/>
            <person name="Birren B."/>
        </authorList>
    </citation>
    <scope>NUCLEOTIDE SEQUENCE [LARGE SCALE GENOMIC DNA]</scope>
    <source>
        <strain evidence="4 5">CBS 650.93</strain>
    </source>
</reference>
<dbReference type="GeneID" id="25298613"/>
<keyword evidence="1" id="KW-0175">Coiled coil</keyword>
<dbReference type="GO" id="GO:0007094">
    <property type="term" value="P:mitotic spindle assembly checkpoint signaling"/>
    <property type="evidence" value="ECO:0007669"/>
    <property type="project" value="TreeGrafter"/>
</dbReference>
<dbReference type="STRING" id="1442369.A0A0D2GPY8"/>